<comment type="caution">
    <text evidence="9">The sequence shown here is derived from an EMBL/GenBank/DDBJ whole genome shotgun (WGS) entry which is preliminary data.</text>
</comment>
<accession>A0AA88C5Z5</accession>
<gene>
    <name evidence="9" type="ORF">GCM10007387_58580</name>
</gene>
<dbReference type="EMBL" id="BMWV01000024">
    <property type="protein sequence ID" value="GGY68705.1"/>
    <property type="molecule type" value="Genomic_DNA"/>
</dbReference>
<feature type="transmembrane region" description="Helical" evidence="7">
    <location>
        <begin position="43"/>
        <end position="62"/>
    </location>
</feature>
<organism evidence="9 10">
    <name type="scientific">Pseudoduganella albidiflava</name>
    <dbReference type="NCBI Taxonomy" id="321983"/>
    <lineage>
        <taxon>Bacteria</taxon>
        <taxon>Pseudomonadati</taxon>
        <taxon>Pseudomonadota</taxon>
        <taxon>Betaproteobacteria</taxon>
        <taxon>Burkholderiales</taxon>
        <taxon>Oxalobacteraceae</taxon>
        <taxon>Telluria group</taxon>
        <taxon>Pseudoduganella</taxon>
    </lineage>
</organism>
<keyword evidence="6 7" id="KW-0472">Membrane</keyword>
<comment type="subcellular location">
    <subcellularLocation>
        <location evidence="1">Cell membrane</location>
        <topology evidence="1">Multi-pass membrane protein</topology>
    </subcellularLocation>
</comment>
<reference evidence="9" key="1">
    <citation type="journal article" date="2014" name="Int. J. Syst. Evol. Microbiol.">
        <title>Complete genome sequence of Corynebacterium casei LMG S-19264T (=DSM 44701T), isolated from a smear-ripened cheese.</title>
        <authorList>
            <consortium name="US DOE Joint Genome Institute (JGI-PGF)"/>
            <person name="Walter F."/>
            <person name="Albersmeier A."/>
            <person name="Kalinowski J."/>
            <person name="Ruckert C."/>
        </authorList>
    </citation>
    <scope>NUCLEOTIDE SEQUENCE</scope>
    <source>
        <strain evidence="9">KCTC 12343</strain>
    </source>
</reference>
<evidence type="ECO:0000256" key="3">
    <source>
        <dbReference type="ARBA" id="ARBA00022475"/>
    </source>
</evidence>
<dbReference type="InterPro" id="IPR005115">
    <property type="entry name" value="Gly_transporter"/>
</dbReference>
<feature type="transmembrane region" description="Helical" evidence="7">
    <location>
        <begin position="74"/>
        <end position="94"/>
    </location>
</feature>
<evidence type="ECO:0000256" key="2">
    <source>
        <dbReference type="ARBA" id="ARBA00008193"/>
    </source>
</evidence>
<evidence type="ECO:0000313" key="10">
    <source>
        <dbReference type="Proteomes" id="UP000628442"/>
    </source>
</evidence>
<dbReference type="GO" id="GO:0005886">
    <property type="term" value="C:plasma membrane"/>
    <property type="evidence" value="ECO:0007669"/>
    <property type="project" value="UniProtKB-SubCell"/>
</dbReference>
<evidence type="ECO:0000256" key="5">
    <source>
        <dbReference type="ARBA" id="ARBA00022989"/>
    </source>
</evidence>
<dbReference type="Pfam" id="PF03458">
    <property type="entry name" value="Gly_transporter"/>
    <property type="match status" value="2"/>
</dbReference>
<feature type="transmembrane region" description="Helical" evidence="7">
    <location>
        <begin position="166"/>
        <end position="185"/>
    </location>
</feature>
<keyword evidence="4 7" id="KW-0812">Transmembrane</keyword>
<evidence type="ECO:0000256" key="1">
    <source>
        <dbReference type="ARBA" id="ARBA00004651"/>
    </source>
</evidence>
<proteinExistence type="inferred from homology"/>
<reference evidence="9" key="2">
    <citation type="submission" date="2022-12" db="EMBL/GenBank/DDBJ databases">
        <authorList>
            <person name="Sun Q."/>
            <person name="Kim S."/>
        </authorList>
    </citation>
    <scope>NUCLEOTIDE SEQUENCE</scope>
    <source>
        <strain evidence="9">KCTC 12343</strain>
    </source>
</reference>
<feature type="transmembrane region" description="Helical" evidence="7">
    <location>
        <begin position="191"/>
        <end position="210"/>
    </location>
</feature>
<feature type="transmembrane region" description="Helical" evidence="7">
    <location>
        <begin position="106"/>
        <end position="127"/>
    </location>
</feature>
<evidence type="ECO:0000256" key="4">
    <source>
        <dbReference type="ARBA" id="ARBA00022692"/>
    </source>
</evidence>
<keyword evidence="5 7" id="KW-1133">Transmembrane helix</keyword>
<dbReference type="PANTHER" id="PTHR30506">
    <property type="entry name" value="INNER MEMBRANE PROTEIN"/>
    <property type="match status" value="1"/>
</dbReference>
<evidence type="ECO:0000256" key="7">
    <source>
        <dbReference type="SAM" id="Phobius"/>
    </source>
</evidence>
<evidence type="ECO:0000256" key="6">
    <source>
        <dbReference type="ARBA" id="ARBA00023136"/>
    </source>
</evidence>
<feature type="transmembrane region" description="Helical" evidence="7">
    <location>
        <begin position="12"/>
        <end position="36"/>
    </location>
</feature>
<dbReference type="AlphaFoldDB" id="A0AA88C5Z5"/>
<comment type="similarity">
    <text evidence="2">Belongs to the UPF0126 family.</text>
</comment>
<dbReference type="PANTHER" id="PTHR30506:SF3">
    <property type="entry name" value="UPF0126 INNER MEMBRANE PROTEIN YADS-RELATED"/>
    <property type="match status" value="1"/>
</dbReference>
<evidence type="ECO:0000313" key="9">
    <source>
        <dbReference type="EMBL" id="GGY68705.1"/>
    </source>
</evidence>
<protein>
    <submittedName>
        <fullName evidence="9">Membrane protein</fullName>
    </submittedName>
</protein>
<sequence>MGTITSPARMKIVPHVSLVTVIEVIAILVGAFSGFVEARRKRMDIVGVIIVAFIAAFGGGTLRDILLDKRPLFWVQHQEYTILLFVLALAVAPFMKHLRHIVSERLIVVADAMGLGLFAVAGVSQALAADMPVFIAAMMGVITGIFGGVLRDIVCNEVPMVFRDGKPYAICAFFGCWLYILLQQVGVTEDIALWSSAATITVLRLVTWKFDLRVGRP</sequence>
<dbReference type="Proteomes" id="UP000628442">
    <property type="component" value="Unassembled WGS sequence"/>
</dbReference>
<feature type="domain" description="Glycine transporter" evidence="8">
    <location>
        <begin position="109"/>
        <end position="183"/>
    </location>
</feature>
<feature type="transmembrane region" description="Helical" evidence="7">
    <location>
        <begin position="133"/>
        <end position="154"/>
    </location>
</feature>
<name>A0AA88C5Z5_9BURK</name>
<evidence type="ECO:0000259" key="8">
    <source>
        <dbReference type="Pfam" id="PF03458"/>
    </source>
</evidence>
<feature type="domain" description="Glycine transporter" evidence="8">
    <location>
        <begin position="21"/>
        <end position="93"/>
    </location>
</feature>
<keyword evidence="3" id="KW-1003">Cell membrane</keyword>